<evidence type="ECO:0000256" key="7">
    <source>
        <dbReference type="ARBA" id="ARBA00023274"/>
    </source>
</evidence>
<keyword evidence="7" id="KW-0687">Ribonucleoprotein</keyword>
<feature type="compositionally biased region" description="Basic residues" evidence="8">
    <location>
        <begin position="8"/>
        <end position="28"/>
    </location>
</feature>
<accession>A0AAV9PAF9</accession>
<reference evidence="9 10" key="1">
    <citation type="submission" date="2023-08" db="EMBL/GenBank/DDBJ databases">
        <title>Black Yeasts Isolated from many extreme environments.</title>
        <authorList>
            <person name="Coleine C."/>
            <person name="Stajich J.E."/>
            <person name="Selbmann L."/>
        </authorList>
    </citation>
    <scope>NUCLEOTIDE SEQUENCE [LARGE SCALE GENOMIC DNA]</scope>
    <source>
        <strain evidence="9 10">CCFEE 5935</strain>
    </source>
</reference>
<dbReference type="PANTHER" id="PTHR13243:SF1">
    <property type="entry name" value="NUCLEOLAR PROTEIN 16"/>
    <property type="match status" value="1"/>
</dbReference>
<feature type="region of interest" description="Disordered" evidence="8">
    <location>
        <begin position="1"/>
        <end position="28"/>
    </location>
</feature>
<evidence type="ECO:0000313" key="9">
    <source>
        <dbReference type="EMBL" id="KAK5170171.1"/>
    </source>
</evidence>
<comment type="caution">
    <text evidence="9">The sequence shown here is derived from an EMBL/GenBank/DDBJ whole genome shotgun (WGS) entry which is preliminary data.</text>
</comment>
<comment type="similarity">
    <text evidence="3">Belongs to the NOP16 family.</text>
</comment>
<evidence type="ECO:0000256" key="4">
    <source>
        <dbReference type="ARBA" id="ARBA00011187"/>
    </source>
</evidence>
<dbReference type="GO" id="GO:0042273">
    <property type="term" value="P:ribosomal large subunit biogenesis"/>
    <property type="evidence" value="ECO:0007669"/>
    <property type="project" value="TreeGrafter"/>
</dbReference>
<evidence type="ECO:0000256" key="1">
    <source>
        <dbReference type="ARBA" id="ARBA00002889"/>
    </source>
</evidence>
<name>A0AAV9PAF9_9PEZI</name>
<evidence type="ECO:0000256" key="2">
    <source>
        <dbReference type="ARBA" id="ARBA00004604"/>
    </source>
</evidence>
<keyword evidence="10" id="KW-1185">Reference proteome</keyword>
<gene>
    <name evidence="9" type="primary">nop16</name>
    <name evidence="9" type="ORF">LTR77_004756</name>
</gene>
<feature type="compositionally biased region" description="Basic and acidic residues" evidence="8">
    <location>
        <begin position="58"/>
        <end position="75"/>
    </location>
</feature>
<evidence type="ECO:0000313" key="10">
    <source>
        <dbReference type="Proteomes" id="UP001337655"/>
    </source>
</evidence>
<dbReference type="RefSeq" id="XP_064659369.1">
    <property type="nucleotide sequence ID" value="XM_064802008.1"/>
</dbReference>
<comment type="subunit">
    <text evidence="4">Component of the pre-66S ribosomal particle.</text>
</comment>
<comment type="function">
    <text evidence="1">Involved in the biogenesis of the 60S ribosomal subunit.</text>
</comment>
<dbReference type="GO" id="GO:1990904">
    <property type="term" value="C:ribonucleoprotein complex"/>
    <property type="evidence" value="ECO:0007669"/>
    <property type="project" value="UniProtKB-KW"/>
</dbReference>
<comment type="subcellular location">
    <subcellularLocation>
        <location evidence="2">Nucleus</location>
        <location evidence="2">Nucleolus</location>
    </subcellularLocation>
</comment>
<dbReference type="EMBL" id="JAVRRT010000007">
    <property type="protein sequence ID" value="KAK5170171.1"/>
    <property type="molecule type" value="Genomic_DNA"/>
</dbReference>
<dbReference type="InterPro" id="IPR019002">
    <property type="entry name" value="Ribosome_biogenesis_Nop16"/>
</dbReference>
<feature type="region of interest" description="Disordered" evidence="8">
    <location>
        <begin position="103"/>
        <end position="156"/>
    </location>
</feature>
<dbReference type="PANTHER" id="PTHR13243">
    <property type="entry name" value="HSPC111 PROTEIN-RELATED"/>
    <property type="match status" value="1"/>
</dbReference>
<keyword evidence="6" id="KW-0539">Nucleus</keyword>
<dbReference type="Proteomes" id="UP001337655">
    <property type="component" value="Unassembled WGS sequence"/>
</dbReference>
<evidence type="ECO:0000256" key="8">
    <source>
        <dbReference type="SAM" id="MobiDB-lite"/>
    </source>
</evidence>
<protein>
    <recommendedName>
        <fullName evidence="5">Nucleolar protein 16</fullName>
    </recommendedName>
</protein>
<dbReference type="Pfam" id="PF09420">
    <property type="entry name" value="Nop16"/>
    <property type="match status" value="1"/>
</dbReference>
<dbReference type="GeneID" id="89926101"/>
<dbReference type="GO" id="GO:0005730">
    <property type="term" value="C:nucleolus"/>
    <property type="evidence" value="ECO:0007669"/>
    <property type="project" value="UniProtKB-SubCell"/>
</dbReference>
<evidence type="ECO:0000256" key="6">
    <source>
        <dbReference type="ARBA" id="ARBA00023242"/>
    </source>
</evidence>
<feature type="compositionally biased region" description="Polar residues" evidence="8">
    <location>
        <begin position="147"/>
        <end position="156"/>
    </location>
</feature>
<proteinExistence type="inferred from homology"/>
<feature type="compositionally biased region" description="Acidic residues" evidence="8">
    <location>
        <begin position="125"/>
        <end position="138"/>
    </location>
</feature>
<organism evidence="9 10">
    <name type="scientific">Saxophila tyrrhenica</name>
    <dbReference type="NCBI Taxonomy" id="1690608"/>
    <lineage>
        <taxon>Eukaryota</taxon>
        <taxon>Fungi</taxon>
        <taxon>Dikarya</taxon>
        <taxon>Ascomycota</taxon>
        <taxon>Pezizomycotina</taxon>
        <taxon>Dothideomycetes</taxon>
        <taxon>Dothideomycetidae</taxon>
        <taxon>Mycosphaerellales</taxon>
        <taxon>Extremaceae</taxon>
        <taxon>Saxophila</taxon>
    </lineage>
</organism>
<evidence type="ECO:0000256" key="3">
    <source>
        <dbReference type="ARBA" id="ARBA00008479"/>
    </source>
</evidence>
<evidence type="ECO:0000256" key="5">
    <source>
        <dbReference type="ARBA" id="ARBA00015522"/>
    </source>
</evidence>
<sequence>MGRELQKRKNRSSTPRVRKKPKSKKKILSNHIIAENWDQSLTLTQNYQRIGLTEKLNKRTGGVERKPGEEKHDDPLSIEGKRRKANEVLDVREAKIQRDPRTGAILSILDDGEEKRPNPLNDPLNDLDSESDDDMEESFDQHGSVYPTASQNGTQPKTDVVARLEDEASRPAPKYQRKQSEGEIAFIEELVRKHGDDYGAMARDMKVNYMQRSEGDLKKRVKKWRERGGKV</sequence>
<dbReference type="AlphaFoldDB" id="A0AAV9PAF9"/>
<feature type="region of interest" description="Disordered" evidence="8">
    <location>
        <begin position="58"/>
        <end position="82"/>
    </location>
</feature>